<dbReference type="Gene3D" id="2.40.50.1020">
    <property type="entry name" value="LytTr DNA-binding domain"/>
    <property type="match status" value="1"/>
</dbReference>
<dbReference type="SMART" id="SM00850">
    <property type="entry name" value="LytTR"/>
    <property type="match status" value="1"/>
</dbReference>
<dbReference type="EMBL" id="JAAVXB010000009">
    <property type="protein sequence ID" value="NKF23611.1"/>
    <property type="molecule type" value="Genomic_DNA"/>
</dbReference>
<keyword evidence="2" id="KW-0812">Transmembrane</keyword>
<dbReference type="RefSeq" id="WP_168148942.1">
    <property type="nucleotide sequence ID" value="NZ_JAAVXB010000009.1"/>
</dbReference>
<dbReference type="AlphaFoldDB" id="A0A969WDY3"/>
<accession>A0A969WDY3</accession>
<evidence type="ECO:0000256" key="1">
    <source>
        <dbReference type="ARBA" id="ARBA00023012"/>
    </source>
</evidence>
<feature type="transmembrane region" description="Helical" evidence="2">
    <location>
        <begin position="52"/>
        <end position="71"/>
    </location>
</feature>
<keyword evidence="1" id="KW-0902">Two-component regulatory system</keyword>
<dbReference type="GO" id="GO:0000156">
    <property type="term" value="F:phosphorelay response regulator activity"/>
    <property type="evidence" value="ECO:0007669"/>
    <property type="project" value="InterPro"/>
</dbReference>
<gene>
    <name evidence="4" type="ORF">G7Y82_14930</name>
</gene>
<sequence length="292" mass="31820">MSLPAEYDLRQGVPPASRLAFGRPGFDAAAVAVLFCAYAVTLYVTHEQRLSQAVWGAAANIVPVVVFGGAARRVIIARIVGRSGWRQFVGHLGLGLAFSALSLWLLLVLLAMLNELSVAHFTVVPLSARGNAWQFLENATTYAVIAMLSYLQAWQRQLWLASHPAVPEVSPPLPVPPPPAAPPRDASRHFIRRGEDILPVDLDRIVCITGADDYVEVSAVDGTYLVKMTLTEFTRTLDPVRFLRVHRSSIINVACIERAESAGGGRLLVHMSNGRTVRASRAGSQLLRTRIL</sequence>
<comment type="caution">
    <text evidence="4">The sequence shown here is derived from an EMBL/GenBank/DDBJ whole genome shotgun (WGS) entry which is preliminary data.</text>
</comment>
<evidence type="ECO:0000259" key="3">
    <source>
        <dbReference type="PROSITE" id="PS50930"/>
    </source>
</evidence>
<name>A0A969WDY3_9GAMM</name>
<feature type="domain" description="HTH LytTR-type" evidence="3">
    <location>
        <begin position="191"/>
        <end position="292"/>
    </location>
</feature>
<dbReference type="PANTHER" id="PTHR37299:SF1">
    <property type="entry name" value="STAGE 0 SPORULATION PROTEIN A HOMOLOG"/>
    <property type="match status" value="1"/>
</dbReference>
<keyword evidence="5" id="KW-1185">Reference proteome</keyword>
<dbReference type="GO" id="GO:0003677">
    <property type="term" value="F:DNA binding"/>
    <property type="evidence" value="ECO:0007669"/>
    <property type="project" value="InterPro"/>
</dbReference>
<evidence type="ECO:0000256" key="2">
    <source>
        <dbReference type="SAM" id="Phobius"/>
    </source>
</evidence>
<protein>
    <submittedName>
        <fullName evidence="4">LytTR family transcriptional regulator</fullName>
    </submittedName>
</protein>
<proteinExistence type="predicted"/>
<dbReference type="PROSITE" id="PS50930">
    <property type="entry name" value="HTH_LYTTR"/>
    <property type="match status" value="1"/>
</dbReference>
<keyword evidence="2" id="KW-1133">Transmembrane helix</keyword>
<dbReference type="Proteomes" id="UP000653472">
    <property type="component" value="Unassembled WGS sequence"/>
</dbReference>
<dbReference type="InterPro" id="IPR007492">
    <property type="entry name" value="LytTR_DNA-bd_dom"/>
</dbReference>
<feature type="transmembrane region" description="Helical" evidence="2">
    <location>
        <begin position="92"/>
        <end position="112"/>
    </location>
</feature>
<feature type="transmembrane region" description="Helical" evidence="2">
    <location>
        <begin position="26"/>
        <end position="46"/>
    </location>
</feature>
<dbReference type="Pfam" id="PF04397">
    <property type="entry name" value="LytTR"/>
    <property type="match status" value="1"/>
</dbReference>
<evidence type="ECO:0000313" key="4">
    <source>
        <dbReference type="EMBL" id="NKF23611.1"/>
    </source>
</evidence>
<keyword evidence="2" id="KW-0472">Membrane</keyword>
<reference evidence="4" key="1">
    <citation type="submission" date="2020-03" db="EMBL/GenBank/DDBJ databases">
        <title>Solimonas marina sp. nov., isolated from deep seawater of the Pacific Ocean.</title>
        <authorList>
            <person name="Liu X."/>
            <person name="Lai Q."/>
            <person name="Sun F."/>
            <person name="Gai Y."/>
            <person name="Li G."/>
            <person name="Shao Z."/>
        </authorList>
    </citation>
    <scope>NUCLEOTIDE SEQUENCE</scope>
    <source>
        <strain evidence="4">C16B3</strain>
    </source>
</reference>
<dbReference type="PANTHER" id="PTHR37299">
    <property type="entry name" value="TRANSCRIPTIONAL REGULATOR-RELATED"/>
    <property type="match status" value="1"/>
</dbReference>
<dbReference type="InterPro" id="IPR046947">
    <property type="entry name" value="LytR-like"/>
</dbReference>
<organism evidence="4 5">
    <name type="scientific">Solimonas marina</name>
    <dbReference type="NCBI Taxonomy" id="2714601"/>
    <lineage>
        <taxon>Bacteria</taxon>
        <taxon>Pseudomonadati</taxon>
        <taxon>Pseudomonadota</taxon>
        <taxon>Gammaproteobacteria</taxon>
        <taxon>Nevskiales</taxon>
        <taxon>Nevskiaceae</taxon>
        <taxon>Solimonas</taxon>
    </lineage>
</organism>
<evidence type="ECO:0000313" key="5">
    <source>
        <dbReference type="Proteomes" id="UP000653472"/>
    </source>
</evidence>